<dbReference type="RefSeq" id="WP_074649882.1">
    <property type="nucleotide sequence ID" value="NZ_FOIL01000033.1"/>
</dbReference>
<dbReference type="OrthoDB" id="9803889at2"/>
<dbReference type="GO" id="GO:0006302">
    <property type="term" value="P:double-strand break repair"/>
    <property type="evidence" value="ECO:0007669"/>
    <property type="project" value="InterPro"/>
</dbReference>
<reference evidence="12 13" key="1">
    <citation type="submission" date="2016-10" db="EMBL/GenBank/DDBJ databases">
        <authorList>
            <person name="de Groot N.N."/>
        </authorList>
    </citation>
    <scope>NUCLEOTIDE SEQUENCE [LARGE SCALE GENOMIC DNA]</scope>
    <source>
        <strain evidence="12 13">KH1P1</strain>
    </source>
</reference>
<keyword evidence="8 9" id="KW-0742">SOS response</keyword>
<evidence type="ECO:0000256" key="5">
    <source>
        <dbReference type="ARBA" id="ARBA00022840"/>
    </source>
</evidence>
<name>A0A1I0GG14_9FIRM</name>
<comment type="similarity">
    <text evidence="9 10">Belongs to the RecF family.</text>
</comment>
<evidence type="ECO:0000256" key="8">
    <source>
        <dbReference type="ARBA" id="ARBA00023236"/>
    </source>
</evidence>
<evidence type="ECO:0000256" key="4">
    <source>
        <dbReference type="ARBA" id="ARBA00022763"/>
    </source>
</evidence>
<keyword evidence="4 9" id="KW-0227">DNA damage</keyword>
<dbReference type="CDD" id="cd03242">
    <property type="entry name" value="ABC_RecF"/>
    <property type="match status" value="1"/>
</dbReference>
<dbReference type="Proteomes" id="UP000199820">
    <property type="component" value="Unassembled WGS sequence"/>
</dbReference>
<evidence type="ECO:0000256" key="6">
    <source>
        <dbReference type="ARBA" id="ARBA00023125"/>
    </source>
</evidence>
<organism evidence="12 13">
    <name type="scientific">[Clostridium] aminophilum</name>
    <dbReference type="NCBI Taxonomy" id="1526"/>
    <lineage>
        <taxon>Bacteria</taxon>
        <taxon>Bacillati</taxon>
        <taxon>Bacillota</taxon>
        <taxon>Clostridia</taxon>
        <taxon>Lachnospirales</taxon>
        <taxon>Lachnospiraceae</taxon>
    </lineage>
</organism>
<dbReference type="Pfam" id="PF13476">
    <property type="entry name" value="AAA_23"/>
    <property type="match status" value="1"/>
</dbReference>
<dbReference type="GO" id="GO:0016887">
    <property type="term" value="F:ATP hydrolysis activity"/>
    <property type="evidence" value="ECO:0007669"/>
    <property type="project" value="InterPro"/>
</dbReference>
<dbReference type="GO" id="GO:0000731">
    <property type="term" value="P:DNA synthesis involved in DNA repair"/>
    <property type="evidence" value="ECO:0007669"/>
    <property type="project" value="TreeGrafter"/>
</dbReference>
<proteinExistence type="inferred from homology"/>
<dbReference type="HAMAP" id="MF_00365">
    <property type="entry name" value="RecF"/>
    <property type="match status" value="1"/>
</dbReference>
<evidence type="ECO:0000256" key="3">
    <source>
        <dbReference type="ARBA" id="ARBA00022741"/>
    </source>
</evidence>
<keyword evidence="2 9" id="KW-0235">DNA replication</keyword>
<evidence type="ECO:0000313" key="13">
    <source>
        <dbReference type="Proteomes" id="UP000199820"/>
    </source>
</evidence>
<dbReference type="GO" id="GO:0006260">
    <property type="term" value="P:DNA replication"/>
    <property type="evidence" value="ECO:0007669"/>
    <property type="project" value="UniProtKB-UniRule"/>
</dbReference>
<dbReference type="Gene3D" id="1.20.1050.90">
    <property type="entry name" value="RecF/RecN/SMC, N-terminal domain"/>
    <property type="match status" value="1"/>
</dbReference>
<sequence length="388" mass="44330">MKIESIDLKNFRNYGDLHLKFSDGINVFYGDNAQGKTNVLEAIYMCATSKSHRASREREMIRFGEEESHLRMGIRRDGVPGRIDIHLRKARSRGIAVGGIPIRRASELFGVINVVFFSPEDLGIVKNGPADRRRFVDMELCQLDRMYVHSLVSYSKVLQQRNQLLKELYVHPDLEATLPMWDEQLVRYGTEVIRARREFVRDLNGILEDIHIRLSGHKEKLVIRYQPDTEEAEFAERLLAGRESDRRQKTTMTGPHRDDLGFFVTTISGPEENPSDREAINIRRFGSQGQQRTAALSLKLAEIELVKRRIGDSPILLLDDVLSELDSGRQENLLRVLQGIQTFITCTGLDDFISHSFHIDRLFRVTGGHAEEADPADSKAASEEETDR</sequence>
<feature type="domain" description="Rad50/SbcC-type AAA" evidence="11">
    <location>
        <begin position="5"/>
        <end position="92"/>
    </location>
</feature>
<comment type="function">
    <text evidence="9 10">The RecF protein is involved in DNA metabolism; it is required for DNA replication and normal SOS inducibility. RecF binds preferentially to single-stranded, linear DNA. It also seems to bind ATP.</text>
</comment>
<dbReference type="EMBL" id="FOIL01000033">
    <property type="protein sequence ID" value="SET69808.1"/>
    <property type="molecule type" value="Genomic_DNA"/>
</dbReference>
<evidence type="ECO:0000256" key="2">
    <source>
        <dbReference type="ARBA" id="ARBA00022705"/>
    </source>
</evidence>
<dbReference type="GO" id="GO:0009432">
    <property type="term" value="P:SOS response"/>
    <property type="evidence" value="ECO:0007669"/>
    <property type="project" value="UniProtKB-UniRule"/>
</dbReference>
<keyword evidence="6 9" id="KW-0238">DNA-binding</keyword>
<evidence type="ECO:0000256" key="1">
    <source>
        <dbReference type="ARBA" id="ARBA00022490"/>
    </source>
</evidence>
<evidence type="ECO:0000256" key="10">
    <source>
        <dbReference type="RuleBase" id="RU000578"/>
    </source>
</evidence>
<dbReference type="STRING" id="1526.SAMN02910262_01092"/>
<accession>A0A1I0GG14</accession>
<dbReference type="PROSITE" id="PS00618">
    <property type="entry name" value="RECF_2"/>
    <property type="match status" value="1"/>
</dbReference>
<dbReference type="PANTHER" id="PTHR32182:SF0">
    <property type="entry name" value="DNA REPLICATION AND REPAIR PROTEIN RECF"/>
    <property type="match status" value="1"/>
</dbReference>
<dbReference type="eggNOG" id="COG1195">
    <property type="taxonomic scope" value="Bacteria"/>
</dbReference>
<dbReference type="InterPro" id="IPR018078">
    <property type="entry name" value="DNA-binding_RecF_CS"/>
</dbReference>
<comment type="subcellular location">
    <subcellularLocation>
        <location evidence="9 10">Cytoplasm</location>
    </subcellularLocation>
</comment>
<keyword evidence="13" id="KW-1185">Reference proteome</keyword>
<evidence type="ECO:0000259" key="11">
    <source>
        <dbReference type="Pfam" id="PF13476"/>
    </source>
</evidence>
<dbReference type="GO" id="GO:0003697">
    <property type="term" value="F:single-stranded DNA binding"/>
    <property type="evidence" value="ECO:0007669"/>
    <property type="project" value="UniProtKB-UniRule"/>
</dbReference>
<dbReference type="InterPro" id="IPR001238">
    <property type="entry name" value="DNA-binding_RecF"/>
</dbReference>
<dbReference type="InterPro" id="IPR042174">
    <property type="entry name" value="RecF_2"/>
</dbReference>
<dbReference type="InterPro" id="IPR038729">
    <property type="entry name" value="Rad50/SbcC_AAA"/>
</dbReference>
<dbReference type="SUPFAM" id="SSF52540">
    <property type="entry name" value="P-loop containing nucleoside triphosphate hydrolases"/>
    <property type="match status" value="1"/>
</dbReference>
<evidence type="ECO:0000256" key="7">
    <source>
        <dbReference type="ARBA" id="ARBA00023204"/>
    </source>
</evidence>
<feature type="binding site" evidence="9">
    <location>
        <begin position="30"/>
        <end position="37"/>
    </location>
    <ligand>
        <name>ATP</name>
        <dbReference type="ChEBI" id="CHEBI:30616"/>
    </ligand>
</feature>
<dbReference type="NCBIfam" id="TIGR00611">
    <property type="entry name" value="recf"/>
    <property type="match status" value="1"/>
</dbReference>
<dbReference type="GO" id="GO:0005737">
    <property type="term" value="C:cytoplasm"/>
    <property type="evidence" value="ECO:0007669"/>
    <property type="project" value="UniProtKB-SubCell"/>
</dbReference>
<dbReference type="InterPro" id="IPR027417">
    <property type="entry name" value="P-loop_NTPase"/>
</dbReference>
<dbReference type="Gene3D" id="3.40.50.300">
    <property type="entry name" value="P-loop containing nucleotide triphosphate hydrolases"/>
    <property type="match status" value="1"/>
</dbReference>
<gene>
    <name evidence="9" type="primary">recF</name>
    <name evidence="12" type="ORF">SAMN04487771_103326</name>
</gene>
<keyword evidence="5 9" id="KW-0067">ATP-binding</keyword>
<keyword evidence="3 9" id="KW-0547">Nucleotide-binding</keyword>
<evidence type="ECO:0000256" key="9">
    <source>
        <dbReference type="HAMAP-Rule" id="MF_00365"/>
    </source>
</evidence>
<dbReference type="AlphaFoldDB" id="A0A1I0GG14"/>
<keyword evidence="1 9" id="KW-0963">Cytoplasm</keyword>
<protein>
    <recommendedName>
        <fullName evidence="9 10">DNA replication and repair protein RecF</fullName>
    </recommendedName>
</protein>
<dbReference type="PANTHER" id="PTHR32182">
    <property type="entry name" value="DNA REPLICATION AND REPAIR PROTEIN RECF"/>
    <property type="match status" value="1"/>
</dbReference>
<evidence type="ECO:0000313" key="12">
    <source>
        <dbReference type="EMBL" id="SET69808.1"/>
    </source>
</evidence>
<dbReference type="GO" id="GO:0005524">
    <property type="term" value="F:ATP binding"/>
    <property type="evidence" value="ECO:0007669"/>
    <property type="project" value="UniProtKB-UniRule"/>
</dbReference>
<keyword evidence="7 9" id="KW-0234">DNA repair</keyword>